<dbReference type="GO" id="GO:0005634">
    <property type="term" value="C:nucleus"/>
    <property type="evidence" value="ECO:0007669"/>
    <property type="project" value="TreeGrafter"/>
</dbReference>
<evidence type="ECO:0000256" key="7">
    <source>
        <dbReference type="SAM" id="MobiDB-lite"/>
    </source>
</evidence>
<evidence type="ECO:0000256" key="4">
    <source>
        <dbReference type="ARBA" id="ARBA00023125"/>
    </source>
</evidence>
<keyword evidence="1" id="KW-0479">Metal-binding</keyword>
<dbReference type="SUPFAM" id="SSF57701">
    <property type="entry name" value="Zn2/Cys6 DNA-binding domain"/>
    <property type="match status" value="1"/>
</dbReference>
<dbReference type="PROSITE" id="PS50048">
    <property type="entry name" value="ZN2_CY6_FUNGAL_2"/>
    <property type="match status" value="1"/>
</dbReference>
<dbReference type="AlphaFoldDB" id="A0A9W9EBZ8"/>
<keyword evidence="3" id="KW-0805">Transcription regulation</keyword>
<sequence>MDHRPKTVVVEVERRRRRPAISCALCRKRKLRCNRQRPCGNCIRSKTETCVYENHHLVEQPLAAGQSPGRSQIGVFSLESRPQAQSHLDSNPNDALAIRNHGSNAASGNTISPLASGSQDGLTLSLSASDENRPTSFFDLDRSEGASGSLIQSVDAVPDSDFLANASHITGGAVHFHRDNPSDSTNAGLIRSVTHKTRFFGQSHWINIFQTFKGMFVMNEIHLLESKSNVYPLLLKCKALARVIKAKRTPAWPTIPTKELPEKQVCDKLIDCYLKTTENIYRILHLPSFRRDYEELWEPGAYPDIAFIVQLKLILAIGAMSYDDELSMRTPAIRWVYEAMTWAAEPEFKARLGIQFIQTQILLLLAREAVGVSGDSVWVTAGEVVRRAIHMGLHRDPRHLPKRSLFANEMHRRLWNTILEMLLRMSLTSGGPPLIRMEDFDTETPGNFDDEQLMIEGSVEKPENEYTGMSIAVALRKTFAVRLMVVGFVNDLSSCGTYERTLELDAELRSAYKSLCRTLGGFKSQSGRPSGPSPLDLRFVDFIMQRHISALHTPYLIPALRQAKYALSRKLAVEAVLKTWSAVYPTSSIMAPQLRHNGPSLPQDDLLSRLACSGPGFYRVASLQASLLVAAELDNQLREERGLVPSPFRADLLSVIQESREWCLRSIKVGETNVKGYMVNCIIVAHIEGLMKGLDPTEIPPRFLKAAEDSVEECLAILEEKAGQSQDEAADPRDELDVGIRPQSPDWDFLVSDAMFAYNAGMSEPMTWMFSETVR</sequence>
<evidence type="ECO:0000313" key="9">
    <source>
        <dbReference type="EMBL" id="KAJ4863936.1"/>
    </source>
</evidence>
<dbReference type="Gene3D" id="4.10.240.10">
    <property type="entry name" value="Zn(2)-C6 fungal-type DNA-binding domain"/>
    <property type="match status" value="1"/>
</dbReference>
<dbReference type="SMART" id="SM00906">
    <property type="entry name" value="Fungal_trans"/>
    <property type="match status" value="1"/>
</dbReference>
<evidence type="ECO:0000259" key="8">
    <source>
        <dbReference type="PROSITE" id="PS50048"/>
    </source>
</evidence>
<dbReference type="PANTHER" id="PTHR31944">
    <property type="entry name" value="HEME-RESPONSIVE ZINC FINGER TRANSCRIPTION FACTOR HAP1"/>
    <property type="match status" value="1"/>
</dbReference>
<organism evidence="9 10">
    <name type="scientific">Trichoderma breve</name>
    <dbReference type="NCBI Taxonomy" id="2034170"/>
    <lineage>
        <taxon>Eukaryota</taxon>
        <taxon>Fungi</taxon>
        <taxon>Dikarya</taxon>
        <taxon>Ascomycota</taxon>
        <taxon>Pezizomycotina</taxon>
        <taxon>Sordariomycetes</taxon>
        <taxon>Hypocreomycetidae</taxon>
        <taxon>Hypocreales</taxon>
        <taxon>Hypocreaceae</taxon>
        <taxon>Trichoderma</taxon>
    </lineage>
</organism>
<name>A0A9W9EBZ8_9HYPO</name>
<evidence type="ECO:0000313" key="10">
    <source>
        <dbReference type="Proteomes" id="UP001140511"/>
    </source>
</evidence>
<dbReference type="GO" id="GO:0008270">
    <property type="term" value="F:zinc ion binding"/>
    <property type="evidence" value="ECO:0007669"/>
    <property type="project" value="InterPro"/>
</dbReference>
<keyword evidence="5" id="KW-0804">Transcription</keyword>
<dbReference type="RefSeq" id="XP_056032992.1">
    <property type="nucleotide sequence ID" value="XM_056167676.1"/>
</dbReference>
<dbReference type="InterPro" id="IPR001138">
    <property type="entry name" value="Zn2Cys6_DnaBD"/>
</dbReference>
<dbReference type="SMART" id="SM00066">
    <property type="entry name" value="GAL4"/>
    <property type="match status" value="1"/>
</dbReference>
<keyword evidence="10" id="KW-1185">Reference proteome</keyword>
<dbReference type="Proteomes" id="UP001140511">
    <property type="component" value="Unassembled WGS sequence"/>
</dbReference>
<protein>
    <submittedName>
        <fullName evidence="9">Fungal specific transcription factor domain-containing protein</fullName>
    </submittedName>
</protein>
<gene>
    <name evidence="9" type="ORF">T069G_00466</name>
</gene>
<comment type="caution">
    <text evidence="9">The sequence shown here is derived from an EMBL/GenBank/DDBJ whole genome shotgun (WGS) entry which is preliminary data.</text>
</comment>
<dbReference type="PROSITE" id="PS00463">
    <property type="entry name" value="ZN2_CY6_FUNGAL_1"/>
    <property type="match status" value="1"/>
</dbReference>
<feature type="region of interest" description="Disordered" evidence="7">
    <location>
        <begin position="80"/>
        <end position="116"/>
    </location>
</feature>
<accession>A0A9W9EBZ8</accession>
<dbReference type="Pfam" id="PF04082">
    <property type="entry name" value="Fungal_trans"/>
    <property type="match status" value="1"/>
</dbReference>
<feature type="compositionally biased region" description="Polar residues" evidence="7">
    <location>
        <begin position="80"/>
        <end position="93"/>
    </location>
</feature>
<keyword evidence="6" id="KW-0539">Nucleus</keyword>
<evidence type="ECO:0000256" key="5">
    <source>
        <dbReference type="ARBA" id="ARBA00023163"/>
    </source>
</evidence>
<dbReference type="GO" id="GO:0001228">
    <property type="term" value="F:DNA-binding transcription activator activity, RNA polymerase II-specific"/>
    <property type="evidence" value="ECO:0007669"/>
    <property type="project" value="TreeGrafter"/>
</dbReference>
<reference evidence="9" key="1">
    <citation type="submission" date="2022-09" db="EMBL/GenBank/DDBJ databases">
        <title>Chromosome-level assembly of Trichoderma breve T069, a fungus used in development of biopesticide product.</title>
        <authorList>
            <person name="Lin R."/>
            <person name="Liu T."/>
        </authorList>
    </citation>
    <scope>NUCLEOTIDE SEQUENCE</scope>
    <source>
        <strain evidence="9">T069</strain>
    </source>
</reference>
<dbReference type="InterPro" id="IPR036864">
    <property type="entry name" value="Zn2-C6_fun-type_DNA-bd_sf"/>
</dbReference>
<dbReference type="EMBL" id="JAOPEN010000001">
    <property type="protein sequence ID" value="KAJ4863936.1"/>
    <property type="molecule type" value="Genomic_DNA"/>
</dbReference>
<evidence type="ECO:0000256" key="6">
    <source>
        <dbReference type="ARBA" id="ARBA00023242"/>
    </source>
</evidence>
<keyword evidence="4" id="KW-0238">DNA-binding</keyword>
<evidence type="ECO:0000256" key="3">
    <source>
        <dbReference type="ARBA" id="ARBA00023015"/>
    </source>
</evidence>
<dbReference type="PANTHER" id="PTHR31944:SF131">
    <property type="entry name" value="HEME-RESPONSIVE ZINC FINGER TRANSCRIPTION FACTOR HAP1"/>
    <property type="match status" value="1"/>
</dbReference>
<dbReference type="GO" id="GO:0000978">
    <property type="term" value="F:RNA polymerase II cis-regulatory region sequence-specific DNA binding"/>
    <property type="evidence" value="ECO:0007669"/>
    <property type="project" value="TreeGrafter"/>
</dbReference>
<feature type="domain" description="Zn(2)-C6 fungal-type" evidence="8">
    <location>
        <begin position="22"/>
        <end position="52"/>
    </location>
</feature>
<dbReference type="GeneID" id="80862364"/>
<dbReference type="Pfam" id="PF00172">
    <property type="entry name" value="Zn_clus"/>
    <property type="match status" value="1"/>
</dbReference>
<proteinExistence type="predicted"/>
<dbReference type="InterPro" id="IPR007219">
    <property type="entry name" value="XnlR_reg_dom"/>
</dbReference>
<evidence type="ECO:0000256" key="2">
    <source>
        <dbReference type="ARBA" id="ARBA00022833"/>
    </source>
</evidence>
<dbReference type="GO" id="GO:0006351">
    <property type="term" value="P:DNA-templated transcription"/>
    <property type="evidence" value="ECO:0007669"/>
    <property type="project" value="InterPro"/>
</dbReference>
<dbReference type="CDD" id="cd00067">
    <property type="entry name" value="GAL4"/>
    <property type="match status" value="1"/>
</dbReference>
<dbReference type="InterPro" id="IPR051430">
    <property type="entry name" value="Fungal_TF_Env_Response"/>
</dbReference>
<dbReference type="CDD" id="cd12148">
    <property type="entry name" value="fungal_TF_MHR"/>
    <property type="match status" value="1"/>
</dbReference>
<feature type="compositionally biased region" description="Polar residues" evidence="7">
    <location>
        <begin position="101"/>
        <end position="116"/>
    </location>
</feature>
<keyword evidence="2" id="KW-0862">Zinc</keyword>
<evidence type="ECO:0000256" key="1">
    <source>
        <dbReference type="ARBA" id="ARBA00022723"/>
    </source>
</evidence>